<dbReference type="RefSeq" id="WP_211337607.1">
    <property type="nucleotide sequence ID" value="NZ_QGHB01000011.1"/>
</dbReference>
<dbReference type="SUPFAM" id="SSF52402">
    <property type="entry name" value="Adenine nucleotide alpha hydrolases-like"/>
    <property type="match status" value="1"/>
</dbReference>
<dbReference type="Proteomes" id="UP000246005">
    <property type="component" value="Unassembled WGS sequence"/>
</dbReference>
<proteinExistence type="predicted"/>
<dbReference type="EMBL" id="QGHB01000011">
    <property type="protein sequence ID" value="PWK83202.1"/>
    <property type="molecule type" value="Genomic_DNA"/>
</dbReference>
<feature type="compositionally biased region" description="Basic and acidic residues" evidence="1">
    <location>
        <begin position="1"/>
        <end position="10"/>
    </location>
</feature>
<reference evidence="2 3" key="1">
    <citation type="submission" date="2018-05" db="EMBL/GenBank/DDBJ databases">
        <title>Genomic Encyclopedia of Type Strains, Phase IV (KMG-IV): sequencing the most valuable type-strain genomes for metagenomic binning, comparative biology and taxonomic classification.</title>
        <authorList>
            <person name="Goeker M."/>
        </authorList>
    </citation>
    <scope>NUCLEOTIDE SEQUENCE [LARGE SCALE GENOMIC DNA]</scope>
    <source>
        <strain evidence="2 3">DSM 45480</strain>
    </source>
</reference>
<gene>
    <name evidence="2" type="ORF">C8D88_11187</name>
</gene>
<dbReference type="InterPro" id="IPR014729">
    <property type="entry name" value="Rossmann-like_a/b/a_fold"/>
</dbReference>
<sequence>MRHASRDAPRITRPGGDPLPIEIDGITTSEQIRAELAAEGKPVLLGFSRGKDSIAAWLAMREAGITVVPYHLYLVPGLRFIEDSRKFYEDFFQTPILNLPHPTLYRWLNSLLFQPPERAAVIEAAQLPEPTYEEVADMIREDLGHAGAWNADGVRAADSPNRRMAMVTHGPQRDSVRKVSIVWDWRIADVRDALKRHNCPLPPEYGWFGRSFDGLDFRFLDPIRQHAPDDYERILQWFPLADLEVFRRNLAA</sequence>
<evidence type="ECO:0000313" key="2">
    <source>
        <dbReference type="EMBL" id="PWK83202.1"/>
    </source>
</evidence>
<protein>
    <recommendedName>
        <fullName evidence="4">Phosphoadenosine phosphosulfate reductase</fullName>
    </recommendedName>
</protein>
<feature type="region of interest" description="Disordered" evidence="1">
    <location>
        <begin position="1"/>
        <end position="20"/>
    </location>
</feature>
<name>A0A316HSV0_9PSEU</name>
<evidence type="ECO:0000256" key="1">
    <source>
        <dbReference type="SAM" id="MobiDB-lite"/>
    </source>
</evidence>
<evidence type="ECO:0000313" key="3">
    <source>
        <dbReference type="Proteomes" id="UP000246005"/>
    </source>
</evidence>
<evidence type="ECO:0008006" key="4">
    <source>
        <dbReference type="Google" id="ProtNLM"/>
    </source>
</evidence>
<dbReference type="AlphaFoldDB" id="A0A316HSV0"/>
<comment type="caution">
    <text evidence="2">The sequence shown here is derived from an EMBL/GenBank/DDBJ whole genome shotgun (WGS) entry which is preliminary data.</text>
</comment>
<accession>A0A316HSV0</accession>
<organism evidence="2 3">
    <name type="scientific">Lentzea atacamensis</name>
    <dbReference type="NCBI Taxonomy" id="531938"/>
    <lineage>
        <taxon>Bacteria</taxon>
        <taxon>Bacillati</taxon>
        <taxon>Actinomycetota</taxon>
        <taxon>Actinomycetes</taxon>
        <taxon>Pseudonocardiales</taxon>
        <taxon>Pseudonocardiaceae</taxon>
        <taxon>Lentzea</taxon>
    </lineage>
</organism>
<dbReference type="Gene3D" id="3.40.50.620">
    <property type="entry name" value="HUPs"/>
    <property type="match status" value="1"/>
</dbReference>